<evidence type="ECO:0000256" key="4">
    <source>
        <dbReference type="ARBA" id="ARBA00022679"/>
    </source>
</evidence>
<dbReference type="PROSITE" id="PS51481">
    <property type="entry name" value="DHAK"/>
    <property type="match status" value="1"/>
</dbReference>
<feature type="domain" description="DhaK" evidence="12">
    <location>
        <begin position="11"/>
        <end position="352"/>
    </location>
</feature>
<dbReference type="InterPro" id="IPR050861">
    <property type="entry name" value="Dihydroxyacetone_Kinase"/>
</dbReference>
<dbReference type="SMART" id="SM01120">
    <property type="entry name" value="Dak2"/>
    <property type="match status" value="1"/>
</dbReference>
<dbReference type="SUPFAM" id="SSF101473">
    <property type="entry name" value="DhaL-like"/>
    <property type="match status" value="1"/>
</dbReference>
<evidence type="ECO:0000256" key="2">
    <source>
        <dbReference type="ARBA" id="ARBA00004778"/>
    </source>
</evidence>
<dbReference type="Gene3D" id="1.25.40.340">
    <property type="match status" value="1"/>
</dbReference>
<dbReference type="RefSeq" id="XP_062788723.1">
    <property type="nucleotide sequence ID" value="XM_062932672.1"/>
</dbReference>
<sequence length="592" mass="62435">MAPQHKHLLNNASTLVVDSLKGLVNLNPNIKLDEGQRVIYTPPSQSRVALLSGGGSGHEPAHAGFVGPGLLDAAVCGNIFASPNVAQIRRGVELVTGEKGALIVVMNYTGDALHFGLAAEQYRASGKPGDVRVLLVQDDVAVSREQGTIVGRRGLAGTILVYKIASALSDSGADLDSVEDVAKYVTSRIGTIGIGLDHCHVPGTKAGDSHLDENQLELGMGIHNEAGTHKLDLPTVSELVDSMLNKITNTNDPERSYIPFKNDGSDEVVLLVNNLGAISELEIGGITGESVKWLQNKSIKVRRVLSGTYMTSLNMPGFSLSLLLLPSKSESSTYSSSQILEYLDAPASAPGWSWSSGKEPGVIGEKVEEAATQKHAAKEADLAPTDSGEFISAIQRSCKALIAAEPELTEQDQIAGDGDAGLTLEAGAKAILKAIDSGKIKGQNVIEDIGVIAEVVEEDMGGTSGALYSIFFAGLGKALRDQSTSGENKTTLKVWSKASEEALTTLYKYTRARPPSRTLVDPLEAFIASLPSKGLSGAADDAHAAADKTKELVAKAGRGAYVNQEDLKKREVPDPGAWGIWRIVDGLRGFEA</sequence>
<evidence type="ECO:0000256" key="8">
    <source>
        <dbReference type="ARBA" id="ARBA00022840"/>
    </source>
</evidence>
<evidence type="ECO:0000256" key="7">
    <source>
        <dbReference type="ARBA" id="ARBA00022798"/>
    </source>
</evidence>
<dbReference type="PANTHER" id="PTHR28629">
    <property type="entry name" value="TRIOKINASE/FMN CYCLASE"/>
    <property type="match status" value="1"/>
</dbReference>
<evidence type="ECO:0000256" key="9">
    <source>
        <dbReference type="ARBA" id="ARBA00047974"/>
    </source>
</evidence>
<dbReference type="NCBIfam" id="TIGR02361">
    <property type="entry name" value="dak_ATP"/>
    <property type="match status" value="1"/>
</dbReference>
<dbReference type="EMBL" id="CP141881">
    <property type="protein sequence ID" value="WRT63983.1"/>
    <property type="molecule type" value="Genomic_DNA"/>
</dbReference>
<dbReference type="SUPFAM" id="SSF82549">
    <property type="entry name" value="DAK1/DegV-like"/>
    <property type="match status" value="1"/>
</dbReference>
<dbReference type="Proteomes" id="UP001329825">
    <property type="component" value="Chromosome 1"/>
</dbReference>
<organism evidence="13 14">
    <name type="scientific">Kwoniella shivajii</name>
    <dbReference type="NCBI Taxonomy" id="564305"/>
    <lineage>
        <taxon>Eukaryota</taxon>
        <taxon>Fungi</taxon>
        <taxon>Dikarya</taxon>
        <taxon>Basidiomycota</taxon>
        <taxon>Agaricomycotina</taxon>
        <taxon>Tremellomycetes</taxon>
        <taxon>Tremellales</taxon>
        <taxon>Cryptococcaceae</taxon>
        <taxon>Kwoniella</taxon>
    </lineage>
</organism>
<keyword evidence="7" id="KW-0319">Glycerol metabolism</keyword>
<dbReference type="PANTHER" id="PTHR28629:SF14">
    <property type="entry name" value="DIHYDROXYACETONE KINASE 1"/>
    <property type="match status" value="1"/>
</dbReference>
<dbReference type="Pfam" id="PF02734">
    <property type="entry name" value="Dak2"/>
    <property type="match status" value="1"/>
</dbReference>
<evidence type="ECO:0000256" key="10">
    <source>
        <dbReference type="ARBA" id="ARBA00048898"/>
    </source>
</evidence>
<evidence type="ECO:0000313" key="14">
    <source>
        <dbReference type="Proteomes" id="UP001329825"/>
    </source>
</evidence>
<accession>A0ABZ1CQH2</accession>
<dbReference type="InterPro" id="IPR036117">
    <property type="entry name" value="DhaL_dom_sf"/>
</dbReference>
<comment type="similarity">
    <text evidence="3">Belongs to the dihydroxyacetone kinase (DAK) family.</text>
</comment>
<dbReference type="Pfam" id="PF02733">
    <property type="entry name" value="Dak1"/>
    <property type="match status" value="1"/>
</dbReference>
<evidence type="ECO:0000256" key="3">
    <source>
        <dbReference type="ARBA" id="ARBA00008757"/>
    </source>
</evidence>
<dbReference type="InterPro" id="IPR004006">
    <property type="entry name" value="DhaK_dom"/>
</dbReference>
<name>A0ABZ1CQH2_9TREE</name>
<evidence type="ECO:0000256" key="1">
    <source>
        <dbReference type="ARBA" id="ARBA00003264"/>
    </source>
</evidence>
<keyword evidence="4" id="KW-0808">Transferase</keyword>
<evidence type="ECO:0000256" key="5">
    <source>
        <dbReference type="ARBA" id="ARBA00022741"/>
    </source>
</evidence>
<dbReference type="Gene3D" id="3.30.1180.20">
    <property type="entry name" value="Dihydroxyacetone kinase, domain 2"/>
    <property type="match status" value="1"/>
</dbReference>
<proteinExistence type="inferred from homology"/>
<keyword evidence="8" id="KW-0067">ATP-binding</keyword>
<dbReference type="GeneID" id="87953041"/>
<dbReference type="PROSITE" id="PS51480">
    <property type="entry name" value="DHAL"/>
    <property type="match status" value="1"/>
</dbReference>
<evidence type="ECO:0000313" key="13">
    <source>
        <dbReference type="EMBL" id="WRT63983.1"/>
    </source>
</evidence>
<keyword evidence="5" id="KW-0547">Nucleotide-binding</keyword>
<comment type="function">
    <text evidence="1">Catalyzes both the phosphorylation of dihydroxyacetone and of glyceraldehyde.</text>
</comment>
<comment type="pathway">
    <text evidence="2">Polyol metabolism; glycerol fermentation; glycerone phosphate from glycerol (oxidative route): step 2/2.</text>
</comment>
<evidence type="ECO:0000256" key="6">
    <source>
        <dbReference type="ARBA" id="ARBA00022777"/>
    </source>
</evidence>
<protein>
    <submittedName>
        <fullName evidence="13">Dihydroxyacetone kinase</fullName>
    </submittedName>
</protein>
<keyword evidence="14" id="KW-1185">Reference proteome</keyword>
<dbReference type="Gene3D" id="3.40.50.10440">
    <property type="entry name" value="Dihydroxyacetone kinase, domain 1"/>
    <property type="match status" value="1"/>
</dbReference>
<keyword evidence="6 13" id="KW-0418">Kinase</keyword>
<dbReference type="GO" id="GO:0016301">
    <property type="term" value="F:kinase activity"/>
    <property type="evidence" value="ECO:0007669"/>
    <property type="project" value="UniProtKB-KW"/>
</dbReference>
<dbReference type="InterPro" id="IPR012734">
    <property type="entry name" value="DhaK_ATP"/>
</dbReference>
<feature type="domain" description="DhaL" evidence="11">
    <location>
        <begin position="388"/>
        <end position="589"/>
    </location>
</feature>
<comment type="catalytic activity">
    <reaction evidence="9">
        <text>D-glyceraldehyde + ATP = D-glyceraldehyde 3-phosphate + ADP + H(+)</text>
        <dbReference type="Rhea" id="RHEA:13941"/>
        <dbReference type="ChEBI" id="CHEBI:15378"/>
        <dbReference type="ChEBI" id="CHEBI:17378"/>
        <dbReference type="ChEBI" id="CHEBI:30616"/>
        <dbReference type="ChEBI" id="CHEBI:59776"/>
        <dbReference type="ChEBI" id="CHEBI:456216"/>
        <dbReference type="EC" id="2.7.1.28"/>
    </reaction>
</comment>
<gene>
    <name evidence="13" type="ORF">IL334_000910</name>
</gene>
<evidence type="ECO:0000259" key="12">
    <source>
        <dbReference type="PROSITE" id="PS51481"/>
    </source>
</evidence>
<dbReference type="InterPro" id="IPR004007">
    <property type="entry name" value="DhaL_dom"/>
</dbReference>
<evidence type="ECO:0000259" key="11">
    <source>
        <dbReference type="PROSITE" id="PS51480"/>
    </source>
</evidence>
<comment type="catalytic activity">
    <reaction evidence="10">
        <text>dihydroxyacetone + ATP = dihydroxyacetone phosphate + ADP + H(+)</text>
        <dbReference type="Rhea" id="RHEA:15773"/>
        <dbReference type="ChEBI" id="CHEBI:15378"/>
        <dbReference type="ChEBI" id="CHEBI:16016"/>
        <dbReference type="ChEBI" id="CHEBI:30616"/>
        <dbReference type="ChEBI" id="CHEBI:57642"/>
        <dbReference type="ChEBI" id="CHEBI:456216"/>
        <dbReference type="EC" id="2.7.1.29"/>
    </reaction>
</comment>
<reference evidence="13 14" key="1">
    <citation type="submission" date="2024-01" db="EMBL/GenBank/DDBJ databases">
        <title>Comparative genomics of Cryptococcus and Kwoniella reveals pathogenesis evolution and contrasting modes of karyotype evolution via chromosome fusion or intercentromeric recombination.</title>
        <authorList>
            <person name="Coelho M.A."/>
            <person name="David-Palma M."/>
            <person name="Shea T."/>
            <person name="Bowers K."/>
            <person name="McGinley-Smith S."/>
            <person name="Mohammad A.W."/>
            <person name="Gnirke A."/>
            <person name="Yurkov A.M."/>
            <person name="Nowrousian M."/>
            <person name="Sun S."/>
            <person name="Cuomo C.A."/>
            <person name="Heitman J."/>
        </authorList>
    </citation>
    <scope>NUCLEOTIDE SEQUENCE [LARGE SCALE GENOMIC DNA]</scope>
    <source>
        <strain evidence="13">CBS 11374</strain>
    </source>
</reference>